<dbReference type="Proteomes" id="UP000319263">
    <property type="component" value="Chromosome"/>
</dbReference>
<reference evidence="4 5" key="1">
    <citation type="submission" date="2019-07" db="EMBL/GenBank/DDBJ databases">
        <title>Microlunatus dokdonensis sp. nov. isolated from the rhizospheric soil of the wild plant Elymus tsukushiensis.</title>
        <authorList>
            <person name="Ghim S.-Y."/>
            <person name="Hwang Y.-J."/>
            <person name="Son J.-S."/>
            <person name="Shin J.-H."/>
        </authorList>
    </citation>
    <scope>NUCLEOTIDE SEQUENCE [LARGE SCALE GENOMIC DNA]</scope>
    <source>
        <strain evidence="4 5">KUDC0627</strain>
    </source>
</reference>
<feature type="compositionally biased region" description="Low complexity" evidence="1">
    <location>
        <begin position="12"/>
        <end position="26"/>
    </location>
</feature>
<dbReference type="RefSeq" id="WP_143988245.1">
    <property type="nucleotide sequence ID" value="NZ_CP041692.1"/>
</dbReference>
<evidence type="ECO:0000259" key="3">
    <source>
        <dbReference type="Pfam" id="PF13828"/>
    </source>
</evidence>
<keyword evidence="2" id="KW-0812">Transmembrane</keyword>
<feature type="domain" description="DUF4190" evidence="3">
    <location>
        <begin position="87"/>
        <end position="152"/>
    </location>
</feature>
<feature type="transmembrane region" description="Helical" evidence="2">
    <location>
        <begin position="89"/>
        <end position="122"/>
    </location>
</feature>
<evidence type="ECO:0000256" key="2">
    <source>
        <dbReference type="SAM" id="Phobius"/>
    </source>
</evidence>
<proteinExistence type="predicted"/>
<sequence>MSTQNPQPSFEQPAAQPNQQFAAGQPDPASYGQQAPYDQQTPYGQQAPAPYGQQNPYGGPDQQFVGQPGVPGYGLSDPNAPKKWSGMAIGSFVIGLVVLCISLFSGYAIAAILPIALGVAALRDIKSHGKKGKALAIVGLVFGGISAILYLIGLILG</sequence>
<feature type="compositionally biased region" description="Polar residues" evidence="1">
    <location>
        <begin position="31"/>
        <end position="44"/>
    </location>
</feature>
<dbReference type="KEGG" id="mik:FOE78_22490"/>
<evidence type="ECO:0000256" key="1">
    <source>
        <dbReference type="SAM" id="MobiDB-lite"/>
    </source>
</evidence>
<feature type="transmembrane region" description="Helical" evidence="2">
    <location>
        <begin position="134"/>
        <end position="156"/>
    </location>
</feature>
<evidence type="ECO:0000313" key="5">
    <source>
        <dbReference type="Proteomes" id="UP000319263"/>
    </source>
</evidence>
<name>A0A516Q4D4_9ACTN</name>
<dbReference type="OrthoDB" id="9808930at2"/>
<organism evidence="4 5">
    <name type="scientific">Microlunatus elymi</name>
    <dbReference type="NCBI Taxonomy" id="2596828"/>
    <lineage>
        <taxon>Bacteria</taxon>
        <taxon>Bacillati</taxon>
        <taxon>Actinomycetota</taxon>
        <taxon>Actinomycetes</taxon>
        <taxon>Propionibacteriales</taxon>
        <taxon>Propionibacteriaceae</taxon>
        <taxon>Microlunatus</taxon>
    </lineage>
</organism>
<dbReference type="Pfam" id="PF13828">
    <property type="entry name" value="DUF4190"/>
    <property type="match status" value="1"/>
</dbReference>
<feature type="region of interest" description="Disordered" evidence="1">
    <location>
        <begin position="1"/>
        <end position="76"/>
    </location>
</feature>
<feature type="compositionally biased region" description="Polar residues" evidence="1">
    <location>
        <begin position="1"/>
        <end position="10"/>
    </location>
</feature>
<dbReference type="AlphaFoldDB" id="A0A516Q4D4"/>
<dbReference type="EMBL" id="CP041692">
    <property type="protein sequence ID" value="QDP98306.1"/>
    <property type="molecule type" value="Genomic_DNA"/>
</dbReference>
<keyword evidence="2" id="KW-1133">Transmembrane helix</keyword>
<keyword evidence="5" id="KW-1185">Reference proteome</keyword>
<accession>A0A516Q4D4</accession>
<evidence type="ECO:0000313" key="4">
    <source>
        <dbReference type="EMBL" id="QDP98306.1"/>
    </source>
</evidence>
<dbReference type="InterPro" id="IPR025241">
    <property type="entry name" value="DUF4190"/>
</dbReference>
<protein>
    <submittedName>
        <fullName evidence="4">DUF4190 domain-containing protein</fullName>
    </submittedName>
</protein>
<gene>
    <name evidence="4" type="ORF">FOE78_22490</name>
</gene>
<keyword evidence="2" id="KW-0472">Membrane</keyword>